<feature type="domain" description="N-acetyltransferase" evidence="1">
    <location>
        <begin position="8"/>
        <end position="134"/>
    </location>
</feature>
<gene>
    <name evidence="2" type="ORF">D1Z90_10260</name>
</gene>
<dbReference type="PROSITE" id="PS51186">
    <property type="entry name" value="GNAT"/>
    <property type="match status" value="1"/>
</dbReference>
<dbReference type="PANTHER" id="PTHR43233:SF1">
    <property type="entry name" value="FAMILY N-ACETYLTRANSFERASE, PUTATIVE (AFU_ORTHOLOGUE AFUA_6G03350)-RELATED"/>
    <property type="match status" value="1"/>
</dbReference>
<dbReference type="RefSeq" id="WP_119910656.1">
    <property type="nucleotide sequence ID" value="NZ_QZCH01000011.1"/>
</dbReference>
<dbReference type="SUPFAM" id="SSF55729">
    <property type="entry name" value="Acyl-CoA N-acyltransferases (Nat)"/>
    <property type="match status" value="1"/>
</dbReference>
<dbReference type="InterPro" id="IPR053144">
    <property type="entry name" value="Acetyltransferase_Butenolide"/>
</dbReference>
<dbReference type="InterPro" id="IPR016181">
    <property type="entry name" value="Acyl_CoA_acyltransferase"/>
</dbReference>
<dbReference type="InterPro" id="IPR000182">
    <property type="entry name" value="GNAT_dom"/>
</dbReference>
<sequence length="134" mass="15413">MKYKKNGFCIDDERESVQLEKVEALLRASYWASERSLDLIKMSIEHSVCFSLFQGHEQIGFARVVTDFASVAYISDVIIEPEFRKLGLGKWLTETIVNDPRWKDKLQILVTDDAHTLYERIGFGNSHKLLSTSV</sequence>
<evidence type="ECO:0000313" key="2">
    <source>
        <dbReference type="EMBL" id="RJG47772.1"/>
    </source>
</evidence>
<keyword evidence="2" id="KW-0808">Transferase</keyword>
<name>A0A418YF44_9GAMM</name>
<proteinExistence type="predicted"/>
<evidence type="ECO:0000259" key="1">
    <source>
        <dbReference type="PROSITE" id="PS51186"/>
    </source>
</evidence>
<comment type="caution">
    <text evidence="2">The sequence shown here is derived from an EMBL/GenBank/DDBJ whole genome shotgun (WGS) entry which is preliminary data.</text>
</comment>
<protein>
    <submittedName>
        <fullName evidence="2">N-acetyltransferase</fullName>
    </submittedName>
</protein>
<dbReference type="OrthoDB" id="3216107at2"/>
<accession>A0A418YF44</accession>
<reference evidence="2 3" key="2">
    <citation type="submission" date="2019-01" db="EMBL/GenBank/DDBJ databases">
        <title>Motilimonas pumilus sp. nov., isolated from the gut of sea cucumber (Apostichopus japonicus).</title>
        <authorList>
            <person name="Wang F.-Q."/>
            <person name="Ren L.-H."/>
            <person name="Lin Y.-W."/>
            <person name="Sun G.-H."/>
            <person name="Du Z.-J."/>
            <person name="Zhao J.-X."/>
            <person name="Liu X.-J."/>
            <person name="Liu L.-J."/>
        </authorList>
    </citation>
    <scope>NUCLEOTIDE SEQUENCE [LARGE SCALE GENOMIC DNA]</scope>
    <source>
        <strain evidence="2 3">PLHSC7-2</strain>
    </source>
</reference>
<keyword evidence="3" id="KW-1185">Reference proteome</keyword>
<reference evidence="2 3" key="1">
    <citation type="submission" date="2018-09" db="EMBL/GenBank/DDBJ databases">
        <authorList>
            <person name="Wang F."/>
        </authorList>
    </citation>
    <scope>NUCLEOTIDE SEQUENCE [LARGE SCALE GENOMIC DNA]</scope>
    <source>
        <strain evidence="2 3">PLHSC7-2</strain>
    </source>
</reference>
<dbReference type="AlphaFoldDB" id="A0A418YF44"/>
<dbReference type="Gene3D" id="3.40.630.30">
    <property type="match status" value="1"/>
</dbReference>
<dbReference type="Pfam" id="PF13508">
    <property type="entry name" value="Acetyltransf_7"/>
    <property type="match status" value="1"/>
</dbReference>
<dbReference type="EMBL" id="QZCH01000011">
    <property type="protein sequence ID" value="RJG47772.1"/>
    <property type="molecule type" value="Genomic_DNA"/>
</dbReference>
<dbReference type="GO" id="GO:0016747">
    <property type="term" value="F:acyltransferase activity, transferring groups other than amino-acyl groups"/>
    <property type="evidence" value="ECO:0007669"/>
    <property type="project" value="InterPro"/>
</dbReference>
<dbReference type="CDD" id="cd04301">
    <property type="entry name" value="NAT_SF"/>
    <property type="match status" value="1"/>
</dbReference>
<dbReference type="Proteomes" id="UP000283255">
    <property type="component" value="Unassembled WGS sequence"/>
</dbReference>
<organism evidence="2 3">
    <name type="scientific">Motilimonas pumila</name>
    <dbReference type="NCBI Taxonomy" id="2303987"/>
    <lineage>
        <taxon>Bacteria</taxon>
        <taxon>Pseudomonadati</taxon>
        <taxon>Pseudomonadota</taxon>
        <taxon>Gammaproteobacteria</taxon>
        <taxon>Alteromonadales</taxon>
        <taxon>Alteromonadales genera incertae sedis</taxon>
        <taxon>Motilimonas</taxon>
    </lineage>
</organism>
<dbReference type="PANTHER" id="PTHR43233">
    <property type="entry name" value="FAMILY N-ACETYLTRANSFERASE, PUTATIVE (AFU_ORTHOLOGUE AFUA_6G03350)-RELATED"/>
    <property type="match status" value="1"/>
</dbReference>
<evidence type="ECO:0000313" key="3">
    <source>
        <dbReference type="Proteomes" id="UP000283255"/>
    </source>
</evidence>